<evidence type="ECO:0000313" key="1">
    <source>
        <dbReference type="EMBL" id="KOF71760.1"/>
    </source>
</evidence>
<name>A0A0L8G5A7_OCTBM</name>
<accession>A0A0L8G5A7</accession>
<organism evidence="1">
    <name type="scientific">Octopus bimaculoides</name>
    <name type="common">California two-spotted octopus</name>
    <dbReference type="NCBI Taxonomy" id="37653"/>
    <lineage>
        <taxon>Eukaryota</taxon>
        <taxon>Metazoa</taxon>
        <taxon>Spiralia</taxon>
        <taxon>Lophotrochozoa</taxon>
        <taxon>Mollusca</taxon>
        <taxon>Cephalopoda</taxon>
        <taxon>Coleoidea</taxon>
        <taxon>Octopodiformes</taxon>
        <taxon>Octopoda</taxon>
        <taxon>Incirrata</taxon>
        <taxon>Octopodidae</taxon>
        <taxon>Octopus</taxon>
    </lineage>
</organism>
<gene>
    <name evidence="1" type="ORF">OCBIM_22000549mg</name>
</gene>
<proteinExistence type="predicted"/>
<dbReference type="EMBL" id="KQ423995">
    <property type="protein sequence ID" value="KOF71760.1"/>
    <property type="molecule type" value="Genomic_DNA"/>
</dbReference>
<protein>
    <submittedName>
        <fullName evidence="1">Uncharacterized protein</fullName>
    </submittedName>
</protein>
<dbReference type="AlphaFoldDB" id="A0A0L8G5A7"/>
<reference evidence="1" key="1">
    <citation type="submission" date="2015-07" db="EMBL/GenBank/DDBJ databases">
        <title>MeaNS - Measles Nucleotide Surveillance Program.</title>
        <authorList>
            <person name="Tran T."/>
            <person name="Druce J."/>
        </authorList>
    </citation>
    <scope>NUCLEOTIDE SEQUENCE</scope>
    <source>
        <strain evidence="1">UCB-OBI-ISO-001</strain>
        <tissue evidence="1">Gonad</tissue>
    </source>
</reference>
<sequence>MEILPKELVQTEIGAIGRNYLGIVFLKEYFPSSHVFFSDCILFSFRTTLYAPYLCPMTSCSPFQGLKYTEEISKINFKTLQQICGWGIKT</sequence>